<evidence type="ECO:0000259" key="4">
    <source>
        <dbReference type="PROSITE" id="PS51203"/>
    </source>
</evidence>
<feature type="compositionally biased region" description="Low complexity" evidence="3">
    <location>
        <begin position="312"/>
        <end position="329"/>
    </location>
</feature>
<dbReference type="PANTHER" id="PTHR22932:SF1">
    <property type="entry name" value="CO-CHAPERONE PROTEIN DAF-41"/>
    <property type="match status" value="1"/>
</dbReference>
<dbReference type="GO" id="GO:0006457">
    <property type="term" value="P:protein folding"/>
    <property type="evidence" value="ECO:0007669"/>
    <property type="project" value="TreeGrafter"/>
</dbReference>
<dbReference type="InterPro" id="IPR008978">
    <property type="entry name" value="HSP20-like_chaperone"/>
</dbReference>
<evidence type="ECO:0000313" key="6">
    <source>
        <dbReference type="Proteomes" id="UP000039865"/>
    </source>
</evidence>
<evidence type="ECO:0000313" key="5">
    <source>
        <dbReference type="EMBL" id="CDW82817.1"/>
    </source>
</evidence>
<proteinExistence type="inferred from homology"/>
<keyword evidence="6" id="KW-1185">Reference proteome</keyword>
<dbReference type="PROSITE" id="PS51203">
    <property type="entry name" value="CS"/>
    <property type="match status" value="1"/>
</dbReference>
<dbReference type="GO" id="GO:0005829">
    <property type="term" value="C:cytosol"/>
    <property type="evidence" value="ECO:0007669"/>
    <property type="project" value="TreeGrafter"/>
</dbReference>
<evidence type="ECO:0000256" key="2">
    <source>
        <dbReference type="SAM" id="Coils"/>
    </source>
</evidence>
<gene>
    <name evidence="5" type="primary">Contig19341.g20507</name>
    <name evidence="5" type="ORF">STYLEM_11852</name>
</gene>
<feature type="domain" description="CS" evidence="4">
    <location>
        <begin position="136"/>
        <end position="248"/>
    </location>
</feature>
<dbReference type="SUPFAM" id="SSF49764">
    <property type="entry name" value="HSP20-like chaperones"/>
    <property type="match status" value="1"/>
</dbReference>
<feature type="region of interest" description="Disordered" evidence="3">
    <location>
        <begin position="285"/>
        <end position="337"/>
    </location>
</feature>
<organism evidence="5 6">
    <name type="scientific">Stylonychia lemnae</name>
    <name type="common">Ciliate</name>
    <dbReference type="NCBI Taxonomy" id="5949"/>
    <lineage>
        <taxon>Eukaryota</taxon>
        <taxon>Sar</taxon>
        <taxon>Alveolata</taxon>
        <taxon>Ciliophora</taxon>
        <taxon>Intramacronucleata</taxon>
        <taxon>Spirotrichea</taxon>
        <taxon>Stichotrichia</taxon>
        <taxon>Sporadotrichida</taxon>
        <taxon>Oxytrichidae</taxon>
        <taxon>Stylonychinae</taxon>
        <taxon>Stylonychia</taxon>
    </lineage>
</organism>
<sequence length="337" mass="38894">MVRQIFLEKKFRKATLTYVIFGVLLGVIVYTQSSGLPCDKILSAGSDSDAMKLAQEFVQENSDDTSKLVIDEECLNVCMKRNFFETAQYLITEYFIQDPKRAARAESTIRNAVEQIKNKQNEVLLALEKTPKGIPVINPAFQWAQSLDNVFLTVKFAQRFDTPGCLDIFDPNITISPRHFNMTVYCKHVRTRDVQMQQQDKVTMKYELDLPLFDEVDVDESKYELGSVGRLSVNLVKKGRPNRWRRLLHSTEKMPNMGILWEIHEKHEQTLLNHTQFETDESMEHLIHIDNSPRKTKKTKKDKKDKKKKKSQQASVESEPEVSEASTAESTDKSEEL</sequence>
<dbReference type="InParanoid" id="A0A078AN96"/>
<evidence type="ECO:0000256" key="1">
    <source>
        <dbReference type="ARBA" id="ARBA00025733"/>
    </source>
</evidence>
<dbReference type="Proteomes" id="UP000039865">
    <property type="component" value="Unassembled WGS sequence"/>
</dbReference>
<feature type="coiled-coil region" evidence="2">
    <location>
        <begin position="102"/>
        <end position="129"/>
    </location>
</feature>
<accession>A0A078AN96</accession>
<dbReference type="GO" id="GO:0005634">
    <property type="term" value="C:nucleus"/>
    <property type="evidence" value="ECO:0007669"/>
    <property type="project" value="TreeGrafter"/>
</dbReference>
<name>A0A078AN96_STYLE</name>
<dbReference type="AlphaFoldDB" id="A0A078AN96"/>
<dbReference type="Pfam" id="PF04969">
    <property type="entry name" value="CS"/>
    <property type="match status" value="1"/>
</dbReference>
<dbReference type="GO" id="GO:0051879">
    <property type="term" value="F:Hsp90 protein binding"/>
    <property type="evidence" value="ECO:0007669"/>
    <property type="project" value="InterPro"/>
</dbReference>
<dbReference type="OMA" id="YFEDHVI"/>
<dbReference type="EMBL" id="CCKQ01011274">
    <property type="protein sequence ID" value="CDW82817.1"/>
    <property type="molecule type" value="Genomic_DNA"/>
</dbReference>
<evidence type="ECO:0000256" key="3">
    <source>
        <dbReference type="SAM" id="MobiDB-lite"/>
    </source>
</evidence>
<dbReference type="InterPro" id="IPR007052">
    <property type="entry name" value="CS_dom"/>
</dbReference>
<dbReference type="GO" id="GO:0051131">
    <property type="term" value="P:chaperone-mediated protein complex assembly"/>
    <property type="evidence" value="ECO:0007669"/>
    <property type="project" value="TreeGrafter"/>
</dbReference>
<dbReference type="InterPro" id="IPR045250">
    <property type="entry name" value="p23-like"/>
</dbReference>
<dbReference type="Gene3D" id="2.60.40.790">
    <property type="match status" value="1"/>
</dbReference>
<dbReference type="PANTHER" id="PTHR22932">
    <property type="entry name" value="TELOMERASE-BINDING PROTEIN P23 HSP90 CO-CHAPERONE"/>
    <property type="match status" value="1"/>
</dbReference>
<feature type="compositionally biased region" description="Basic residues" evidence="3">
    <location>
        <begin position="294"/>
        <end position="311"/>
    </location>
</feature>
<keyword evidence="2" id="KW-0175">Coiled coil</keyword>
<dbReference type="GO" id="GO:0051087">
    <property type="term" value="F:protein-folding chaperone binding"/>
    <property type="evidence" value="ECO:0007669"/>
    <property type="project" value="TreeGrafter"/>
</dbReference>
<protein>
    <recommendedName>
        <fullName evidence="4">CS domain-containing protein</fullName>
    </recommendedName>
</protein>
<dbReference type="OrthoDB" id="313440at2759"/>
<comment type="similarity">
    <text evidence="1">Belongs to the p23/wos2 family.</text>
</comment>
<reference evidence="5 6" key="1">
    <citation type="submission" date="2014-06" db="EMBL/GenBank/DDBJ databases">
        <authorList>
            <person name="Swart Estienne"/>
        </authorList>
    </citation>
    <scope>NUCLEOTIDE SEQUENCE [LARGE SCALE GENOMIC DNA]</scope>
    <source>
        <strain evidence="5 6">130c</strain>
    </source>
</reference>